<protein>
    <submittedName>
        <fullName evidence="1">DinB family protein</fullName>
    </submittedName>
</protein>
<accession>A0ABU7L8V5</accession>
<keyword evidence="2" id="KW-1185">Reference proteome</keyword>
<name>A0ABU7L8V5_9NOCA</name>
<dbReference type="InterPro" id="IPR034660">
    <property type="entry name" value="DinB/YfiT-like"/>
</dbReference>
<evidence type="ECO:0000313" key="2">
    <source>
        <dbReference type="Proteomes" id="UP001336020"/>
    </source>
</evidence>
<dbReference type="Gene3D" id="1.20.120.450">
    <property type="entry name" value="dinb family like domain"/>
    <property type="match status" value="1"/>
</dbReference>
<dbReference type="EMBL" id="JAUTXY010000004">
    <property type="protein sequence ID" value="MEE2057978.1"/>
    <property type="molecule type" value="Genomic_DNA"/>
</dbReference>
<reference evidence="1 2" key="1">
    <citation type="submission" date="2023-07" db="EMBL/GenBank/DDBJ databases">
        <authorList>
            <person name="Girao M."/>
            <person name="Carvalho M.F."/>
        </authorList>
    </citation>
    <scope>NUCLEOTIDE SEQUENCE [LARGE SCALE GENOMIC DNA]</scope>
    <source>
        <strain evidence="1 2">YIM65754</strain>
    </source>
</reference>
<gene>
    <name evidence="1" type="ORF">Q7514_10635</name>
</gene>
<dbReference type="InterPro" id="IPR007061">
    <property type="entry name" value="MST-like"/>
</dbReference>
<sequence length="160" mass="17817">MAGTDVDEISRAVIAIADESLDHMRKILSQMSYQQANTVPALPGANSPYAIVTHCVGMTDYWGGSVIAGLRIPRDRDAEFEAHGDPRDLCDEVERLRRRFPGWVRIALTEGIRDRTAVGTTRSNAETASPMWVLLHIVRELSQHLGQLEITRDLLATNDH</sequence>
<dbReference type="Proteomes" id="UP001336020">
    <property type="component" value="Unassembled WGS sequence"/>
</dbReference>
<comment type="caution">
    <text evidence="1">The sequence shown here is derived from an EMBL/GenBank/DDBJ whole genome shotgun (WGS) entry which is preliminary data.</text>
</comment>
<dbReference type="SUPFAM" id="SSF109854">
    <property type="entry name" value="DinB/YfiT-like putative metalloenzymes"/>
    <property type="match status" value="1"/>
</dbReference>
<evidence type="ECO:0000313" key="1">
    <source>
        <dbReference type="EMBL" id="MEE2057978.1"/>
    </source>
</evidence>
<proteinExistence type="predicted"/>
<dbReference type="RefSeq" id="WP_330133217.1">
    <property type="nucleotide sequence ID" value="NZ_JAUTXY010000004.1"/>
</dbReference>
<organism evidence="1 2">
    <name type="scientific">Rhodococcus artemisiae</name>
    <dbReference type="NCBI Taxonomy" id="714159"/>
    <lineage>
        <taxon>Bacteria</taxon>
        <taxon>Bacillati</taxon>
        <taxon>Actinomycetota</taxon>
        <taxon>Actinomycetes</taxon>
        <taxon>Mycobacteriales</taxon>
        <taxon>Nocardiaceae</taxon>
        <taxon>Rhodococcus</taxon>
    </lineage>
</organism>
<dbReference type="Pfam" id="PF04978">
    <property type="entry name" value="MST"/>
    <property type="match status" value="1"/>
</dbReference>